<sequence>MPPLLQLPLLPSLPPPPCPIPGLGRPPGRMLLTSTADSETNSAPSQALTSCLHQSSPPLDDMERTPLQSWRAFSDQVSLMSALFSSIVDASRLLLSGFVRINELLAWWHY</sequence>
<evidence type="ECO:0000256" key="1">
    <source>
        <dbReference type="SAM" id="MobiDB-lite"/>
    </source>
</evidence>
<protein>
    <submittedName>
        <fullName evidence="2">Predicted protein</fullName>
    </submittedName>
</protein>
<dbReference type="EMBL" id="AK368793">
    <property type="protein sequence ID" value="BAJ99996.1"/>
    <property type="molecule type" value="mRNA"/>
</dbReference>
<dbReference type="AlphaFoldDB" id="F2DY25"/>
<accession>F2DY25</accession>
<feature type="region of interest" description="Disordered" evidence="1">
    <location>
        <begin position="13"/>
        <end position="63"/>
    </location>
</feature>
<feature type="compositionally biased region" description="Polar residues" evidence="1">
    <location>
        <begin position="33"/>
        <end position="57"/>
    </location>
</feature>
<evidence type="ECO:0000313" key="2">
    <source>
        <dbReference type="EMBL" id="BAJ99996.1"/>
    </source>
</evidence>
<reference evidence="2" key="1">
    <citation type="journal article" date="2011" name="Plant Physiol.">
        <title>Comprehensive sequence analysis of 24,783 barley full-length cDNAs derived from 12 clone libraries.</title>
        <authorList>
            <person name="Matsumoto T."/>
            <person name="Tanaka T."/>
            <person name="Sakai H."/>
            <person name="Amano N."/>
            <person name="Kanamori H."/>
            <person name="Kurita K."/>
            <person name="Kikuta A."/>
            <person name="Kamiya K."/>
            <person name="Yamamoto M."/>
            <person name="Ikawa H."/>
            <person name="Fujii N."/>
            <person name="Hori K."/>
            <person name="Itoh T."/>
            <person name="Sato K."/>
        </authorList>
    </citation>
    <scope>NUCLEOTIDE SEQUENCE</scope>
    <source>
        <tissue evidence="2">Shoot and root</tissue>
    </source>
</reference>
<organism evidence="2">
    <name type="scientific">Hordeum vulgare subsp. vulgare</name>
    <name type="common">Domesticated barley</name>
    <dbReference type="NCBI Taxonomy" id="112509"/>
    <lineage>
        <taxon>Eukaryota</taxon>
        <taxon>Viridiplantae</taxon>
        <taxon>Streptophyta</taxon>
        <taxon>Embryophyta</taxon>
        <taxon>Tracheophyta</taxon>
        <taxon>Spermatophyta</taxon>
        <taxon>Magnoliopsida</taxon>
        <taxon>Liliopsida</taxon>
        <taxon>Poales</taxon>
        <taxon>Poaceae</taxon>
        <taxon>BOP clade</taxon>
        <taxon>Pooideae</taxon>
        <taxon>Triticodae</taxon>
        <taxon>Triticeae</taxon>
        <taxon>Hordeinae</taxon>
        <taxon>Hordeum</taxon>
    </lineage>
</organism>
<name>F2DY25_HORVV</name>
<proteinExistence type="evidence at transcript level"/>
<feature type="compositionally biased region" description="Low complexity" evidence="1">
    <location>
        <begin position="21"/>
        <end position="32"/>
    </location>
</feature>